<dbReference type="Proteomes" id="UP000827092">
    <property type="component" value="Unassembled WGS sequence"/>
</dbReference>
<dbReference type="InterPro" id="IPR056245">
    <property type="entry name" value="KH_DEAH11/12"/>
</dbReference>
<dbReference type="Pfam" id="PF01485">
    <property type="entry name" value="IBR"/>
    <property type="match status" value="1"/>
</dbReference>
<comment type="subunit">
    <text evidence="14">Interacts with PCSK6 (immature form including the propeptide); probably involved in the maturation and the secretion of PCSK6.</text>
</comment>
<evidence type="ECO:0000256" key="7">
    <source>
        <dbReference type="ARBA" id="ARBA00022786"/>
    </source>
</evidence>
<dbReference type="InterPro" id="IPR027417">
    <property type="entry name" value="P-loop_NTPase"/>
</dbReference>
<evidence type="ECO:0000313" key="23">
    <source>
        <dbReference type="Proteomes" id="UP000827092"/>
    </source>
</evidence>
<evidence type="ECO:0000313" key="22">
    <source>
        <dbReference type="EMBL" id="KAG8196449.1"/>
    </source>
</evidence>
<dbReference type="InterPro" id="IPR001841">
    <property type="entry name" value="Znf_RING"/>
</dbReference>
<dbReference type="Pfam" id="PF13202">
    <property type="entry name" value="EF-hand_5"/>
    <property type="match status" value="1"/>
</dbReference>
<feature type="compositionally biased region" description="Basic and acidic residues" evidence="17">
    <location>
        <begin position="519"/>
        <end position="529"/>
    </location>
</feature>
<dbReference type="SUPFAM" id="SSF57850">
    <property type="entry name" value="RING/U-box"/>
    <property type="match status" value="2"/>
</dbReference>
<dbReference type="InterPro" id="IPR002048">
    <property type="entry name" value="EF_hand_dom"/>
</dbReference>
<dbReference type="PROSITE" id="PS50222">
    <property type="entry name" value="EF_HAND_2"/>
    <property type="match status" value="4"/>
</dbReference>
<dbReference type="Gene3D" id="1.20.120.1750">
    <property type="match status" value="1"/>
</dbReference>
<dbReference type="GO" id="GO:0016740">
    <property type="term" value="F:transferase activity"/>
    <property type="evidence" value="ECO:0007669"/>
    <property type="project" value="UniProtKB-KW"/>
</dbReference>
<dbReference type="Gene3D" id="1.10.238.10">
    <property type="entry name" value="EF-hand"/>
    <property type="match status" value="2"/>
</dbReference>
<evidence type="ECO:0000256" key="3">
    <source>
        <dbReference type="ARBA" id="ARBA00022723"/>
    </source>
</evidence>
<dbReference type="GO" id="GO:0005509">
    <property type="term" value="F:calcium ion binding"/>
    <property type="evidence" value="ECO:0007669"/>
    <property type="project" value="InterPro"/>
</dbReference>
<feature type="domain" description="EF-hand" evidence="20">
    <location>
        <begin position="2412"/>
        <end position="2447"/>
    </location>
</feature>
<keyword evidence="18" id="KW-1133">Transmembrane helix</keyword>
<dbReference type="GO" id="GO:0008270">
    <property type="term" value="F:zinc ion binding"/>
    <property type="evidence" value="ECO:0007669"/>
    <property type="project" value="UniProtKB-KW"/>
</dbReference>
<keyword evidence="23" id="KW-1185">Reference proteome</keyword>
<dbReference type="PROSITE" id="PS51873">
    <property type="entry name" value="TRIAD"/>
    <property type="match status" value="1"/>
</dbReference>
<reference evidence="22 23" key="1">
    <citation type="journal article" date="2022" name="Nat. Ecol. Evol.">
        <title>A masculinizing supergene underlies an exaggerated male reproductive morph in a spider.</title>
        <authorList>
            <person name="Hendrickx F."/>
            <person name="De Corte Z."/>
            <person name="Sonet G."/>
            <person name="Van Belleghem S.M."/>
            <person name="Kostlbacher S."/>
            <person name="Vangestel C."/>
        </authorList>
    </citation>
    <scope>NUCLEOTIDE SEQUENCE [LARGE SCALE GENOMIC DNA]</scope>
    <source>
        <strain evidence="22">W744_W776</strain>
    </source>
</reference>
<evidence type="ECO:0000256" key="8">
    <source>
        <dbReference type="ARBA" id="ARBA00022824"/>
    </source>
</evidence>
<keyword evidence="3" id="KW-0479">Metal-binding</keyword>
<dbReference type="CDD" id="cd20335">
    <property type="entry name" value="BRcat_RBR"/>
    <property type="match status" value="1"/>
</dbReference>
<evidence type="ECO:0000256" key="4">
    <source>
        <dbReference type="ARBA" id="ARBA00022729"/>
    </source>
</evidence>
<evidence type="ECO:0000259" key="21">
    <source>
        <dbReference type="PROSITE" id="PS51873"/>
    </source>
</evidence>
<keyword evidence="6 16" id="KW-0863">Zinc-finger</keyword>
<name>A0AAV6VKM1_9ARAC</name>
<dbReference type="EMBL" id="JAFNEN010000069">
    <property type="protein sequence ID" value="KAG8196449.1"/>
    <property type="molecule type" value="Genomic_DNA"/>
</dbReference>
<evidence type="ECO:0000256" key="17">
    <source>
        <dbReference type="SAM" id="MobiDB-lite"/>
    </source>
</evidence>
<evidence type="ECO:0000256" key="5">
    <source>
        <dbReference type="ARBA" id="ARBA00022737"/>
    </source>
</evidence>
<evidence type="ECO:0000256" key="18">
    <source>
        <dbReference type="SAM" id="Phobius"/>
    </source>
</evidence>
<evidence type="ECO:0000256" key="2">
    <source>
        <dbReference type="ARBA" id="ARBA00022679"/>
    </source>
</evidence>
<dbReference type="InterPro" id="IPR011992">
    <property type="entry name" value="EF-hand-dom_pair"/>
</dbReference>
<proteinExistence type="predicted"/>
<evidence type="ECO:0000256" key="11">
    <source>
        <dbReference type="ARBA" id="ARBA00023180"/>
    </source>
</evidence>
<evidence type="ECO:0000256" key="15">
    <source>
        <dbReference type="ARBA" id="ARBA00072696"/>
    </source>
</evidence>
<dbReference type="PANTHER" id="PTHR10827:SF52">
    <property type="entry name" value="IP16409P"/>
    <property type="match status" value="1"/>
</dbReference>
<dbReference type="Pfam" id="PF22191">
    <property type="entry name" value="IBR_1"/>
    <property type="match status" value="1"/>
</dbReference>
<dbReference type="Pfam" id="PF13499">
    <property type="entry name" value="EF-hand_7"/>
    <property type="match status" value="1"/>
</dbReference>
<sequence length="2462" mass="279697">MDCLENNVPISNCDLPIDSYSNSCIQEMDFNSDGFNSSVVNENALIKKDELPTEDSKILLKSLSDDCLENKNMNCDTVTNECITLSKDILPIENCNLTSFSNACIPGENNNSVDSNSTIPCENNKYVTDGLHKKVNNLVMNQLEEPLNACIPGENNNYVDSNSTIPCETNKYVNDGLHKEVNNLVMNQLEEPLNACIPGENNNSVDSNSTIPCENNKYVTDGLHKKVNNLVMNQLEEPLNACIPGENNNSVDSNSTVPCENNKYVTDGLHKKVNNLVMNQLEEPLNACIPGENNNYVDSNSTIPCENNKYVTDGLHKKVNNLVMNQLEEPLNACIPGENNNSVDSNSTIPCETNKYVTDGLHKEVNNLVLNPLEEPLNACIPGENNNSVDSNSTIPCETNKYVTDGLHKEVNNLVLNPLEEPLNACIPGENNNSVDSNSTIPCNNLIMNPLSSKCSENDILNCDSTITCNEHIYSKDNSLVETVILGNINKASNSSQCDKNEILISKRSSSPEPSCSNGEKDTEHKDESLTSPFRRTFLRSDSEIEAFSSMPCTETESFFDENVNLIGDLTDKQQNVKDEILVSKYSLSPEPSCSNGENDIEHKDSSLTSHFKGTFLRSDSEIEAFSSIPCTETESFFHETVNVVGDLTNKQQNVTDEFDIIMCYRKEIEELSQKCISKILAQKEKIIVEYGTVYHKVVQKHSLNLTLQQSQFESITSEAKTQLSQACSLNTEDISKSCKKIMKIFKKSYRLYKKLYPANAFREHILSSLEDNQVLIINADSCYSFSNVVPIFLKSQYPDVPLVCCENSEFTRSWLCESLIDFLGDKVIVNLDRSKNIKNQVICLTEEELVESLLYNQHIFQQKTYLIVNVPLVRSINCDILLANILDLLKLNENSKLVLLISPYARVKDYRKYFSNWTLVSVLKTECLTFPAKGMWKNNALTPSDDYVIEVVKTVTAILVLKEVGDILVFLPQLEDLEQAAEIIDHQLLELQIENVEPILMHENTICDFDFYSFVLATECKRRIFLVTNCAETLFLPSIKHVVDCGLRNMYLYDSNAKMDRFDTSFISCKNADLRKSLAGVCQPGFCYRIYSKNDYLKDMEFDDRPDILLVSPTTALLKLFQYQVSKALNTELVTPISKSVKLDALKILESCGAVKKKVLTTLGGNMSLLPFDVTYSKLILLALEHDIGFEAIVLISFFTCKENIFLVSEDKKQQRMIEAKKLELLQNNSDTMTYLYIFKLYMENNFSKEFCDTHFINYETLDRITSKIFHFCQIVSNCLDVDINRDFSTDSYLGLSEILFYCFQDNLCVFTGHTLSGYKILSSSSFASIHSSSLIYQWQILPQFIIYNHVDPTSNNLVHVTAIPDDVIMTALQNETLKYNFEDLFEKILLKRIVEPIGEEVISELASGSKFETIQNQVKGECGSDHIFLDLCAEKGCIDIYALPDCMDCAQCIVEDIVKNMLGNILSETQIETVELKKGQSKVYIEVNWSKGAVASSLSQKSKNYQPLNSSVFITKDFIQGCMNFPYFMSISWVRRCCSGEGFVTFQDNGSFSEARKLGMKYIQVLGTEVFVQLSKSGQCQLRLNGLPPETCCESLEKVFNVLLPNSKIEKVELKYRNSFETSDEELEKIKVIISTKCLEYDLLDYCDIVIPKPEPSDINMAAKIYTYNIATLQFVSEVISSELTRIKKTITEINFYTHVECSSVICNALAPRFTSELEHQVSYLNNTMYKHGLKYSFDIEGKTDDTVALNISANNSDLLQLLHQTINNLLEGDILSNQYIKGLENLFFYGGHVWLKNLEKTENLYIVENRQAKEIRLYGSEESCNSAKCQIVDFLEDAENDVMVTIPLCGDIYSNLLLKAIIKEYGVNLEVLIESCSLRTTVLDIKARQLLLRGSRDAVEKAENCIRTLSESLDITNVIPGQSQESCPACLCPASNLAFRLEHCGHLYCIECIQALIEQAQFPLHCCADKCSKDIVLKDIKKILKNDSNKIKDLVEKSMKDYLERNQTAIVFCPTADCNMFFHKQDISGKTVICSLCQNEICTQCNVLYHRGFTCEMYQNSKNDPDYSFKAWQKTTTQCKQCPRCKTAIEKISGCNRMICRSCKAPFCWICITEFRTEQEVYNHIHSAHRGMLHYIGAMSGLFGIAFLISILTCHALVIPKSDGPSKRVHQNSLSDEDHYKEEEIHNAEYDHEAFLGEKDAKTFDELSPKESQRRLGIIVDKIDTDKDGFVSMQELKEWIQHTQRKYIVDDSERQWNGLNPENHPEITWKLYKKTTYGFAENDADESGYNYKDMIERDLRRWKKADQDQSGSLNKKEFIDFVHPEESEHMKDLVVIETMEDIDKDRDGKVSMEEYIGDMYSDADNDVEEEQSWVQPEKDQFIQFRDKDKSGFMEFEEVKDWILPDDFDNSESEAKHLIYESDVDRDNQLSKEEILNKFDLFVGSQATDFGEALVRHDEF</sequence>
<evidence type="ECO:0000256" key="12">
    <source>
        <dbReference type="ARBA" id="ARBA00023186"/>
    </source>
</evidence>
<dbReference type="SMART" id="SM00647">
    <property type="entry name" value="IBR"/>
    <property type="match status" value="2"/>
</dbReference>
<comment type="subcellular location">
    <subcellularLocation>
        <location evidence="1">Endoplasmic reticulum lumen</location>
    </subcellularLocation>
</comment>
<feature type="compositionally biased region" description="Low complexity" evidence="17">
    <location>
        <begin position="507"/>
        <end position="517"/>
    </location>
</feature>
<dbReference type="FunFam" id="1.10.238.10:FF:000104">
    <property type="entry name" value="calumenin isoform X1"/>
    <property type="match status" value="1"/>
</dbReference>
<keyword evidence="4" id="KW-0732">Signal</keyword>
<feature type="domain" description="EF-hand" evidence="20">
    <location>
        <begin position="2333"/>
        <end position="2368"/>
    </location>
</feature>
<keyword evidence="11" id="KW-0325">Glycoprotein</keyword>
<evidence type="ECO:0000256" key="9">
    <source>
        <dbReference type="ARBA" id="ARBA00022833"/>
    </source>
</evidence>
<feature type="domain" description="EF-hand" evidence="20">
    <location>
        <begin position="2214"/>
        <end position="2249"/>
    </location>
</feature>
<dbReference type="CDD" id="cd16226">
    <property type="entry name" value="EFh_CREC_Calumenin_like"/>
    <property type="match status" value="1"/>
</dbReference>
<evidence type="ECO:0000259" key="20">
    <source>
        <dbReference type="PROSITE" id="PS50222"/>
    </source>
</evidence>
<evidence type="ECO:0000256" key="14">
    <source>
        <dbReference type="ARBA" id="ARBA00063143"/>
    </source>
</evidence>
<evidence type="ECO:0000256" key="6">
    <source>
        <dbReference type="ARBA" id="ARBA00022771"/>
    </source>
</evidence>
<dbReference type="PANTHER" id="PTHR10827">
    <property type="entry name" value="RETICULOCALBIN"/>
    <property type="match status" value="1"/>
</dbReference>
<dbReference type="SUPFAM" id="SSF47473">
    <property type="entry name" value="EF-hand"/>
    <property type="match status" value="2"/>
</dbReference>
<dbReference type="InterPro" id="IPR017907">
    <property type="entry name" value="Znf_RING_CS"/>
</dbReference>
<dbReference type="Gene3D" id="1.20.120.1080">
    <property type="match status" value="1"/>
</dbReference>
<accession>A0AAV6VKM1</accession>
<comment type="caution">
    <text evidence="22">The sequence shown here is derived from an EMBL/GenBank/DDBJ whole genome shotgun (WGS) entry which is preliminary data.</text>
</comment>
<comment type="function">
    <text evidence="13">Probable molecular chaperone assisting protein biosynthesis and transport in the endoplasmic reticulum. Required for the proper biosynthesis and transport of pulmonary surfactant-associated protein A/SP-A, pulmonary surfactant-associated protein D/SP-D and the lipid transporter ABCA3. By regulating both the proper expression and the degradation through the endoplasmic reticulum-associated protein degradation pathway of these proteins plays a crucial role in pulmonary surfactant homeostasis. Has an anti-fibrotic activity by negatively regulating the secretion of type I and type III collagens. This calcium-binding protein also transiently associates with immature PCSK6 and regulates its secretion.</text>
</comment>
<gene>
    <name evidence="22" type="ORF">JTE90_012273</name>
</gene>
<dbReference type="PROSITE" id="PS50089">
    <property type="entry name" value="ZF_RING_2"/>
    <property type="match status" value="1"/>
</dbReference>
<dbReference type="Gene3D" id="3.40.50.300">
    <property type="entry name" value="P-loop containing nucleotide triphosphate hydrolases"/>
    <property type="match status" value="2"/>
</dbReference>
<evidence type="ECO:0000256" key="10">
    <source>
        <dbReference type="ARBA" id="ARBA00022837"/>
    </source>
</evidence>
<keyword evidence="9" id="KW-0862">Zinc</keyword>
<dbReference type="InterPro" id="IPR002867">
    <property type="entry name" value="IBR_dom"/>
</dbReference>
<dbReference type="InterPro" id="IPR018247">
    <property type="entry name" value="EF_Hand_1_Ca_BS"/>
</dbReference>
<keyword evidence="5" id="KW-0677">Repeat</keyword>
<feature type="domain" description="RING-type" evidence="21">
    <location>
        <begin position="1926"/>
        <end position="2135"/>
    </location>
</feature>
<feature type="domain" description="EF-hand" evidence="20">
    <location>
        <begin position="2296"/>
        <end position="2331"/>
    </location>
</feature>
<dbReference type="SUPFAM" id="SSF52540">
    <property type="entry name" value="P-loop containing nucleoside triphosphate hydrolases"/>
    <property type="match status" value="1"/>
</dbReference>
<dbReference type="GO" id="GO:0005788">
    <property type="term" value="C:endoplasmic reticulum lumen"/>
    <property type="evidence" value="ECO:0007669"/>
    <property type="project" value="UniProtKB-SubCell"/>
</dbReference>
<dbReference type="Pfam" id="PF24471">
    <property type="entry name" value="KH_DEAH11"/>
    <property type="match status" value="1"/>
</dbReference>
<feature type="domain" description="RING-type" evidence="19">
    <location>
        <begin position="1930"/>
        <end position="1973"/>
    </location>
</feature>
<keyword evidence="12" id="KW-0143">Chaperone</keyword>
<keyword evidence="18" id="KW-0812">Transmembrane</keyword>
<dbReference type="PROSITE" id="PS00518">
    <property type="entry name" value="ZF_RING_1"/>
    <property type="match status" value="1"/>
</dbReference>
<keyword evidence="10" id="KW-0106">Calcium</keyword>
<protein>
    <recommendedName>
        <fullName evidence="15">Reticulocalbin-3</fullName>
    </recommendedName>
</protein>
<dbReference type="InterPro" id="IPR044066">
    <property type="entry name" value="TRIAD_supradom"/>
</dbReference>
<dbReference type="PROSITE" id="PS00018">
    <property type="entry name" value="EF_HAND_1"/>
    <property type="match status" value="5"/>
</dbReference>
<keyword evidence="18" id="KW-0472">Membrane</keyword>
<organism evidence="22 23">
    <name type="scientific">Oedothorax gibbosus</name>
    <dbReference type="NCBI Taxonomy" id="931172"/>
    <lineage>
        <taxon>Eukaryota</taxon>
        <taxon>Metazoa</taxon>
        <taxon>Ecdysozoa</taxon>
        <taxon>Arthropoda</taxon>
        <taxon>Chelicerata</taxon>
        <taxon>Arachnida</taxon>
        <taxon>Araneae</taxon>
        <taxon>Araneomorphae</taxon>
        <taxon>Entelegynae</taxon>
        <taxon>Araneoidea</taxon>
        <taxon>Linyphiidae</taxon>
        <taxon>Erigoninae</taxon>
        <taxon>Oedothorax</taxon>
    </lineage>
</organism>
<evidence type="ECO:0000259" key="19">
    <source>
        <dbReference type="PROSITE" id="PS50089"/>
    </source>
</evidence>
<evidence type="ECO:0000256" key="1">
    <source>
        <dbReference type="ARBA" id="ARBA00004319"/>
    </source>
</evidence>
<dbReference type="SMART" id="SM00054">
    <property type="entry name" value="EFh"/>
    <property type="match status" value="5"/>
</dbReference>
<dbReference type="GO" id="GO:0015031">
    <property type="term" value="P:protein transport"/>
    <property type="evidence" value="ECO:0007669"/>
    <property type="project" value="UniProtKB-ARBA"/>
</dbReference>
<feature type="region of interest" description="Disordered" evidence="17">
    <location>
        <begin position="507"/>
        <end position="531"/>
    </location>
</feature>
<evidence type="ECO:0000256" key="13">
    <source>
        <dbReference type="ARBA" id="ARBA00056975"/>
    </source>
</evidence>
<keyword evidence="7" id="KW-0833">Ubl conjugation pathway</keyword>
<evidence type="ECO:0000256" key="16">
    <source>
        <dbReference type="PROSITE-ProRule" id="PRU00175"/>
    </source>
</evidence>
<feature type="transmembrane region" description="Helical" evidence="18">
    <location>
        <begin position="2135"/>
        <end position="2161"/>
    </location>
</feature>
<dbReference type="SMART" id="SM00847">
    <property type="entry name" value="HA2"/>
    <property type="match status" value="1"/>
</dbReference>
<keyword evidence="2" id="KW-0808">Transferase</keyword>
<dbReference type="InterPro" id="IPR007502">
    <property type="entry name" value="Helicase-assoc_dom"/>
</dbReference>
<keyword evidence="8" id="KW-0256">Endoplasmic reticulum</keyword>